<dbReference type="Gene3D" id="2.160.10.10">
    <property type="entry name" value="Hexapeptide repeat proteins"/>
    <property type="match status" value="1"/>
</dbReference>
<name>A0A5N5IG76_9ROSA</name>
<gene>
    <name evidence="6" type="ORF">D8674_028065</name>
</gene>
<dbReference type="AlphaFoldDB" id="A0A5N5IG76"/>
<reference evidence="6 7" key="1">
    <citation type="submission" date="2019-09" db="EMBL/GenBank/DDBJ databases">
        <authorList>
            <person name="Ou C."/>
        </authorList>
    </citation>
    <scope>NUCLEOTIDE SEQUENCE [LARGE SCALE GENOMIC DNA]</scope>
    <source>
        <strain evidence="6">S2</strain>
        <tissue evidence="6">Leaf</tissue>
    </source>
</reference>
<organism evidence="6 7">
    <name type="scientific">Pyrus ussuriensis x Pyrus communis</name>
    <dbReference type="NCBI Taxonomy" id="2448454"/>
    <lineage>
        <taxon>Eukaryota</taxon>
        <taxon>Viridiplantae</taxon>
        <taxon>Streptophyta</taxon>
        <taxon>Embryophyta</taxon>
        <taxon>Tracheophyta</taxon>
        <taxon>Spermatophyta</taxon>
        <taxon>Magnoliopsida</taxon>
        <taxon>eudicotyledons</taxon>
        <taxon>Gunneridae</taxon>
        <taxon>Pentapetalae</taxon>
        <taxon>rosids</taxon>
        <taxon>fabids</taxon>
        <taxon>Rosales</taxon>
        <taxon>Rosaceae</taxon>
        <taxon>Amygdaloideae</taxon>
        <taxon>Maleae</taxon>
        <taxon>Pyrus</taxon>
    </lineage>
</organism>
<evidence type="ECO:0000256" key="1">
    <source>
        <dbReference type="ARBA" id="ARBA00022516"/>
    </source>
</evidence>
<evidence type="ECO:0000256" key="4">
    <source>
        <dbReference type="ARBA" id="ARBA00023098"/>
    </source>
</evidence>
<dbReference type="InterPro" id="IPR018357">
    <property type="entry name" value="Hexapep_transf_CS"/>
</dbReference>
<reference evidence="7" key="2">
    <citation type="submission" date="2019-10" db="EMBL/GenBank/DDBJ databases">
        <title>A de novo genome assembly of a pear dwarfing rootstock.</title>
        <authorList>
            <person name="Wang F."/>
            <person name="Wang J."/>
            <person name="Li S."/>
            <person name="Zhang Y."/>
            <person name="Fang M."/>
            <person name="Ma L."/>
            <person name="Zhao Y."/>
            <person name="Jiang S."/>
        </authorList>
    </citation>
    <scope>NUCLEOTIDE SEQUENCE [LARGE SCALE GENOMIC DNA]</scope>
</reference>
<evidence type="ECO:0000256" key="3">
    <source>
        <dbReference type="ARBA" id="ARBA00022679"/>
    </source>
</evidence>
<dbReference type="Proteomes" id="UP000327157">
    <property type="component" value="Chromosome 5"/>
</dbReference>
<evidence type="ECO:0000256" key="2">
    <source>
        <dbReference type="ARBA" id="ARBA00022556"/>
    </source>
</evidence>
<dbReference type="PANTHER" id="PTHR43378">
    <property type="entry name" value="UDP-3-O-ACYLGLUCOSAMINE N-ACYLTRANSFERASE"/>
    <property type="match status" value="1"/>
</dbReference>
<keyword evidence="1" id="KW-0444">Lipid biosynthesis</keyword>
<comment type="caution">
    <text evidence="6">The sequence shown here is derived from an EMBL/GenBank/DDBJ whole genome shotgun (WGS) entry which is preliminary data.</text>
</comment>
<keyword evidence="7" id="KW-1185">Reference proteome</keyword>
<keyword evidence="5 6" id="KW-0012">Acyltransferase</keyword>
<dbReference type="SUPFAM" id="SSF51161">
    <property type="entry name" value="Trimeric LpxA-like enzymes"/>
    <property type="match status" value="1"/>
</dbReference>
<dbReference type="InterPro" id="IPR007691">
    <property type="entry name" value="LpxD"/>
</dbReference>
<dbReference type="PANTHER" id="PTHR43378:SF2">
    <property type="entry name" value="UDP-3-O-ACYLGLUCOSAMINE N-ACYLTRANSFERASE 1, MITOCHONDRIAL-RELATED"/>
    <property type="match status" value="1"/>
</dbReference>
<dbReference type="PROSITE" id="PS00101">
    <property type="entry name" value="HEXAPEP_TRANSFERASES"/>
    <property type="match status" value="1"/>
</dbReference>
<protein>
    <submittedName>
        <fullName evidence="6">UDP-3-O-acylglucosamine N-acyltransferase 2</fullName>
    </submittedName>
</protein>
<evidence type="ECO:0000313" key="7">
    <source>
        <dbReference type="Proteomes" id="UP000327157"/>
    </source>
</evidence>
<sequence>MASALRRLAAAFCYSPHLQFVRSFSLLRFGNSYRSFVSSASSEDCAPTGHPEFQQWKNGGGIFHKSACIDPTVFIEFGAVVHSKSVVGEHVCIASGAVVGPSVTVGQSTKIVYNVALSNCSIGDPCIIHNGCLMCGDGKCDVWWDVCLTTRFGFMVDEHGNMLKRPQMLNARIGNHVEIGANTCVDRADTVVGDHSKIDNLVQIGHNVVIGNNCIVCGQVGIAGSILQNLEITAASLLFQAMSGEDKLQTTFGHKKESLLQIVTNSGTNILINLKHIST</sequence>
<dbReference type="InterPro" id="IPR001451">
    <property type="entry name" value="Hexapep"/>
</dbReference>
<dbReference type="GO" id="GO:0016020">
    <property type="term" value="C:membrane"/>
    <property type="evidence" value="ECO:0007669"/>
    <property type="project" value="GOC"/>
</dbReference>
<keyword evidence="3 6" id="KW-0808">Transferase</keyword>
<dbReference type="GO" id="GO:0016410">
    <property type="term" value="F:N-acyltransferase activity"/>
    <property type="evidence" value="ECO:0007669"/>
    <property type="project" value="InterPro"/>
</dbReference>
<keyword evidence="2" id="KW-0441">Lipid A biosynthesis</keyword>
<dbReference type="OrthoDB" id="2355at2759"/>
<dbReference type="EMBL" id="SMOL01000004">
    <property type="protein sequence ID" value="KAB2637531.1"/>
    <property type="molecule type" value="Genomic_DNA"/>
</dbReference>
<keyword evidence="4" id="KW-0443">Lipid metabolism</keyword>
<reference evidence="6 7" key="3">
    <citation type="submission" date="2019-11" db="EMBL/GenBank/DDBJ databases">
        <title>A de novo genome assembly of a pear dwarfing rootstock.</title>
        <authorList>
            <person name="Wang F."/>
            <person name="Wang J."/>
            <person name="Li S."/>
            <person name="Zhang Y."/>
            <person name="Fang M."/>
            <person name="Ma L."/>
            <person name="Zhao Y."/>
            <person name="Jiang S."/>
        </authorList>
    </citation>
    <scope>NUCLEOTIDE SEQUENCE [LARGE SCALE GENOMIC DNA]</scope>
    <source>
        <strain evidence="6">S2</strain>
        <tissue evidence="6">Leaf</tissue>
    </source>
</reference>
<evidence type="ECO:0000256" key="5">
    <source>
        <dbReference type="ARBA" id="ARBA00023315"/>
    </source>
</evidence>
<dbReference type="InterPro" id="IPR011004">
    <property type="entry name" value="Trimer_LpxA-like_sf"/>
</dbReference>
<dbReference type="Pfam" id="PF00132">
    <property type="entry name" value="Hexapep"/>
    <property type="match status" value="1"/>
</dbReference>
<proteinExistence type="predicted"/>
<evidence type="ECO:0000313" key="6">
    <source>
        <dbReference type="EMBL" id="KAB2637531.1"/>
    </source>
</evidence>
<dbReference type="GO" id="GO:0009245">
    <property type="term" value="P:lipid A biosynthetic process"/>
    <property type="evidence" value="ECO:0007669"/>
    <property type="project" value="UniProtKB-KW"/>
</dbReference>
<accession>A0A5N5IG76</accession>